<feature type="region of interest" description="Disordered" evidence="1">
    <location>
        <begin position="268"/>
        <end position="287"/>
    </location>
</feature>
<feature type="compositionally biased region" description="Basic and acidic residues" evidence="1">
    <location>
        <begin position="125"/>
        <end position="136"/>
    </location>
</feature>
<evidence type="ECO:0000256" key="1">
    <source>
        <dbReference type="SAM" id="MobiDB-lite"/>
    </source>
</evidence>
<organism evidence="2 3">
    <name type="scientific">Orchesella dallaii</name>
    <dbReference type="NCBI Taxonomy" id="48710"/>
    <lineage>
        <taxon>Eukaryota</taxon>
        <taxon>Metazoa</taxon>
        <taxon>Ecdysozoa</taxon>
        <taxon>Arthropoda</taxon>
        <taxon>Hexapoda</taxon>
        <taxon>Collembola</taxon>
        <taxon>Entomobryomorpha</taxon>
        <taxon>Entomobryoidea</taxon>
        <taxon>Orchesellidae</taxon>
        <taxon>Orchesellinae</taxon>
        <taxon>Orchesella</taxon>
    </lineage>
</organism>
<protein>
    <submittedName>
        <fullName evidence="2">Uncharacterized protein</fullName>
    </submittedName>
</protein>
<feature type="region of interest" description="Disordered" evidence="1">
    <location>
        <begin position="1"/>
        <end position="57"/>
    </location>
</feature>
<proteinExistence type="predicted"/>
<feature type="region of interest" description="Disordered" evidence="1">
    <location>
        <begin position="112"/>
        <end position="144"/>
    </location>
</feature>
<dbReference type="Proteomes" id="UP001642540">
    <property type="component" value="Unassembled WGS sequence"/>
</dbReference>
<gene>
    <name evidence="2" type="ORF">ODALV1_LOCUS21168</name>
</gene>
<comment type="caution">
    <text evidence="2">The sequence shown here is derived from an EMBL/GenBank/DDBJ whole genome shotgun (WGS) entry which is preliminary data.</text>
</comment>
<dbReference type="EMBL" id="CAXLJM020000069">
    <property type="protein sequence ID" value="CAL8125878.1"/>
    <property type="molecule type" value="Genomic_DNA"/>
</dbReference>
<keyword evidence="3" id="KW-1185">Reference proteome</keyword>
<feature type="compositionally biased region" description="Basic and acidic residues" evidence="1">
    <location>
        <begin position="34"/>
        <end position="57"/>
    </location>
</feature>
<name>A0ABP1RC16_9HEXA</name>
<accession>A0ABP1RC16</accession>
<reference evidence="2 3" key="1">
    <citation type="submission" date="2024-08" db="EMBL/GenBank/DDBJ databases">
        <authorList>
            <person name="Cucini C."/>
            <person name="Frati F."/>
        </authorList>
    </citation>
    <scope>NUCLEOTIDE SEQUENCE [LARGE SCALE GENOMIC DNA]</scope>
</reference>
<sequence>MMTPLPKRNKSIPPQPRSYSVPKAGRPKKILPQDVHHNSSDDDADNDARVEALRIGKPHTAKDRIRILNEMENPESSTSAALLKEQSKIREMYPNLFPAIVATILSAKQSEEVKTPAPKRQPTRNKIERDTGDKKTVRATRNGTKRLKLNEDKGELPEENEMKDGMPILLAESYTPVDANATTYSGETEMEDEPPVLLLYGVSSAITRPSTSTPVVESVTVPIIKEKRLRLGNSSHTKLDTGILQVRKLNVSVGPAVAVEEKEILNNGTDRRTRSSRRISSQKNENGIHERISVAVTGRKSKI</sequence>
<evidence type="ECO:0000313" key="3">
    <source>
        <dbReference type="Proteomes" id="UP001642540"/>
    </source>
</evidence>
<evidence type="ECO:0000313" key="2">
    <source>
        <dbReference type="EMBL" id="CAL8125878.1"/>
    </source>
</evidence>